<organism evidence="1 2">
    <name type="scientific">Elysia crispata</name>
    <name type="common">lettuce slug</name>
    <dbReference type="NCBI Taxonomy" id="231223"/>
    <lineage>
        <taxon>Eukaryota</taxon>
        <taxon>Metazoa</taxon>
        <taxon>Spiralia</taxon>
        <taxon>Lophotrochozoa</taxon>
        <taxon>Mollusca</taxon>
        <taxon>Gastropoda</taxon>
        <taxon>Heterobranchia</taxon>
        <taxon>Euthyneura</taxon>
        <taxon>Panpulmonata</taxon>
        <taxon>Sacoglossa</taxon>
        <taxon>Placobranchoidea</taxon>
        <taxon>Plakobranchidae</taxon>
        <taxon>Elysia</taxon>
    </lineage>
</organism>
<proteinExistence type="predicted"/>
<dbReference type="AlphaFoldDB" id="A0AAE1AYG3"/>
<name>A0AAE1AYG3_9GAST</name>
<sequence length="77" mass="8530">MPVIQAARSFEVTVLIIVGSETSSTVMIFRRLPDWCKEPPIKSALDVSLTPIHFTDLERGFQHRSLVGLAIARLLPG</sequence>
<reference evidence="1" key="1">
    <citation type="journal article" date="2023" name="G3 (Bethesda)">
        <title>A reference genome for the long-term kleptoplast-retaining sea slug Elysia crispata morphotype clarki.</title>
        <authorList>
            <person name="Eastman K.E."/>
            <person name="Pendleton A.L."/>
            <person name="Shaikh M.A."/>
            <person name="Suttiyut T."/>
            <person name="Ogas R."/>
            <person name="Tomko P."/>
            <person name="Gavelis G."/>
            <person name="Widhalm J.R."/>
            <person name="Wisecaver J.H."/>
        </authorList>
    </citation>
    <scope>NUCLEOTIDE SEQUENCE</scope>
    <source>
        <strain evidence="1">ECLA1</strain>
    </source>
</reference>
<dbReference type="Proteomes" id="UP001283361">
    <property type="component" value="Unassembled WGS sequence"/>
</dbReference>
<protein>
    <submittedName>
        <fullName evidence="1">Uncharacterized protein</fullName>
    </submittedName>
</protein>
<evidence type="ECO:0000313" key="1">
    <source>
        <dbReference type="EMBL" id="KAK3795970.1"/>
    </source>
</evidence>
<comment type="caution">
    <text evidence="1">The sequence shown here is derived from an EMBL/GenBank/DDBJ whole genome shotgun (WGS) entry which is preliminary data.</text>
</comment>
<dbReference type="EMBL" id="JAWDGP010000957">
    <property type="protein sequence ID" value="KAK3795970.1"/>
    <property type="molecule type" value="Genomic_DNA"/>
</dbReference>
<keyword evidence="2" id="KW-1185">Reference proteome</keyword>
<gene>
    <name evidence="1" type="ORF">RRG08_042964</name>
</gene>
<accession>A0AAE1AYG3</accession>
<evidence type="ECO:0000313" key="2">
    <source>
        <dbReference type="Proteomes" id="UP001283361"/>
    </source>
</evidence>